<proteinExistence type="predicted"/>
<gene>
    <name evidence="4" type="primary">LOC124816273</name>
</gene>
<dbReference type="Gene3D" id="1.10.1200.10">
    <property type="entry name" value="ACP-like"/>
    <property type="match status" value="1"/>
</dbReference>
<feature type="domain" description="Carrier" evidence="2">
    <location>
        <begin position="539"/>
        <end position="586"/>
    </location>
</feature>
<dbReference type="Gene3D" id="3.30.300.30">
    <property type="match status" value="1"/>
</dbReference>
<organism evidence="3 4">
    <name type="scientific">Hydra vulgaris</name>
    <name type="common">Hydra</name>
    <name type="synonym">Hydra attenuata</name>
    <dbReference type="NCBI Taxonomy" id="6087"/>
    <lineage>
        <taxon>Eukaryota</taxon>
        <taxon>Metazoa</taxon>
        <taxon>Cnidaria</taxon>
        <taxon>Hydrozoa</taxon>
        <taxon>Hydroidolina</taxon>
        <taxon>Anthoathecata</taxon>
        <taxon>Aplanulata</taxon>
        <taxon>Hydridae</taxon>
        <taxon>Hydra</taxon>
    </lineage>
</organism>
<dbReference type="Gene3D" id="3.40.630.30">
    <property type="match status" value="1"/>
</dbReference>
<dbReference type="InterPro" id="IPR009081">
    <property type="entry name" value="PP-bd_ACP"/>
</dbReference>
<sequence>MYQDKTEKFTNMYQVFQNSLDSNQIITGINELSENGSKYCTYKELFKKAEEFSSFICQIGLCKGTRVGLFVENGIERVYKALALAKCGIVFVPLDPAYNKQTIEQIIEEAHLTYIILGENSRTKELWNQYDININTLCEISLFDNSSHLNGTSYDNIDAEDPICVIFTSGTTGGQKGVILSQINFLAMVEWYTRKHNLKSATDVLCLHTNCVWITYWIEIFLAALNCINCISLTDEYSKNFPLFSHFLREYKVTMVIAIPTLIIELIKWTEINTTLKIVCTGGECISPNILTAFLKHFPNAALYNEYGLTESTGIALATLDNMLKYASSLTIGYPLECIRAYIVSNDGCLVSDGDEGELWISGATIAVGYISEDDNNKFFIKNPFENNSMFSKVFKTGDFVKMTKDGVEFIGRKDNVIKIRGKKVNIFEVENVIKELFPSIELYIIKKYDIKRGQWLLYAFYKTQEDVPTTVFRSATYKIFSSHLISKFVKVDNFPKLITGKINRNELSKYFLKDCDDYTNLNYLLESKFKIDKLKYGVCKILDLCDDEFDPNKNFFEHGGDSITVFRFLEEVKNFGLDFTIDNLTTSFNDLCKDNCNGTYKNTAFLDEDHIQSVLFTDLNESEINFITQRMTEAFITKEPIFMFHASKGFDFGLFFELIVKECRDNHPHLCMAVKIHNKIVGAFVTCPMYGAGAEYKFLDYMPKEFHGLTDYYGSSVIQKLLNNGHNIADSLTMYVDSDSSSVLSMRVFYVLCSEQLKLVKENGFTALFSFNLSPATQGITKSIFKSSVESVLYPSQFKYNEDFPYKEFDPDYYMEIAVDYLNDYLDDKY</sequence>
<dbReference type="SUPFAM" id="SSF56801">
    <property type="entry name" value="Acetyl-CoA synthetase-like"/>
    <property type="match status" value="1"/>
</dbReference>
<dbReference type="PANTHER" id="PTHR45527:SF1">
    <property type="entry name" value="FATTY ACID SYNTHASE"/>
    <property type="match status" value="1"/>
</dbReference>
<dbReference type="Pfam" id="PF00550">
    <property type="entry name" value="PP-binding"/>
    <property type="match status" value="1"/>
</dbReference>
<dbReference type="PANTHER" id="PTHR45527">
    <property type="entry name" value="NONRIBOSOMAL PEPTIDE SYNTHETASE"/>
    <property type="match status" value="1"/>
</dbReference>
<accession>A0ABM4CRN7</accession>
<dbReference type="Proteomes" id="UP001652625">
    <property type="component" value="Chromosome 10"/>
</dbReference>
<keyword evidence="3" id="KW-1185">Reference proteome</keyword>
<dbReference type="InterPro" id="IPR042099">
    <property type="entry name" value="ANL_N_sf"/>
</dbReference>
<feature type="domain" description="AMP-dependent synthetase/ligase" evidence="1">
    <location>
        <begin position="36"/>
        <end position="370"/>
    </location>
</feature>
<evidence type="ECO:0000259" key="2">
    <source>
        <dbReference type="Pfam" id="PF00550"/>
    </source>
</evidence>
<dbReference type="Pfam" id="PF00501">
    <property type="entry name" value="AMP-binding"/>
    <property type="match status" value="1"/>
</dbReference>
<protein>
    <submittedName>
        <fullName evidence="4">Gramicidin S synthase 2-like isoform X2</fullName>
    </submittedName>
</protein>
<reference evidence="4" key="1">
    <citation type="submission" date="2025-08" db="UniProtKB">
        <authorList>
            <consortium name="RefSeq"/>
        </authorList>
    </citation>
    <scope>IDENTIFICATION</scope>
</reference>
<evidence type="ECO:0000313" key="3">
    <source>
        <dbReference type="Proteomes" id="UP001652625"/>
    </source>
</evidence>
<dbReference type="InterPro" id="IPR045851">
    <property type="entry name" value="AMP-bd_C_sf"/>
</dbReference>
<dbReference type="RefSeq" id="XP_065664546.1">
    <property type="nucleotide sequence ID" value="XM_065808474.1"/>
</dbReference>
<dbReference type="InterPro" id="IPR000873">
    <property type="entry name" value="AMP-dep_synth/lig_dom"/>
</dbReference>
<evidence type="ECO:0000259" key="1">
    <source>
        <dbReference type="Pfam" id="PF00501"/>
    </source>
</evidence>
<dbReference type="InterPro" id="IPR036736">
    <property type="entry name" value="ACP-like_sf"/>
</dbReference>
<name>A0ABM4CRN7_HYDVU</name>
<evidence type="ECO:0000313" key="4">
    <source>
        <dbReference type="RefSeq" id="XP_065664546.1"/>
    </source>
</evidence>
<dbReference type="Gene3D" id="3.40.50.12780">
    <property type="entry name" value="N-terminal domain of ligase-like"/>
    <property type="match status" value="1"/>
</dbReference>
<dbReference type="GeneID" id="124816273"/>